<proteinExistence type="inferred from homology"/>
<comment type="caution">
    <text evidence="8">The sequence shown here is derived from an EMBL/GenBank/DDBJ whole genome shotgun (WGS) entry which is preliminary data.</text>
</comment>
<evidence type="ECO:0000256" key="4">
    <source>
        <dbReference type="ARBA" id="ARBA00023136"/>
    </source>
</evidence>
<dbReference type="GO" id="GO:0016020">
    <property type="term" value="C:membrane"/>
    <property type="evidence" value="ECO:0007669"/>
    <property type="project" value="InterPro"/>
</dbReference>
<dbReference type="STRING" id="90241.B0682_02500"/>
<protein>
    <recommendedName>
        <fullName evidence="10">Entericidin</fullName>
    </recommendedName>
</protein>
<dbReference type="InterPro" id="IPR012556">
    <property type="entry name" value="Entericidin"/>
</dbReference>
<dbReference type="EMBL" id="MUYT01000004">
    <property type="protein sequence ID" value="OOS21570.1"/>
    <property type="molecule type" value="Genomic_DNA"/>
</dbReference>
<evidence type="ECO:0000256" key="3">
    <source>
        <dbReference type="ARBA" id="ARBA00022729"/>
    </source>
</evidence>
<evidence type="ECO:0000256" key="6">
    <source>
        <dbReference type="ARBA" id="ARBA00023288"/>
    </source>
</evidence>
<evidence type="ECO:0000313" key="8">
    <source>
        <dbReference type="EMBL" id="OOS21570.1"/>
    </source>
</evidence>
<keyword evidence="2" id="KW-1003">Cell membrane</keyword>
<keyword evidence="5" id="KW-0564">Palmitate</keyword>
<dbReference type="PROSITE" id="PS51257">
    <property type="entry name" value="PROKAR_LIPOPROTEIN"/>
    <property type="match status" value="1"/>
</dbReference>
<evidence type="ECO:0000256" key="1">
    <source>
        <dbReference type="ARBA" id="ARBA00010296"/>
    </source>
</evidence>
<gene>
    <name evidence="8" type="ORF">B0682_02500</name>
</gene>
<name>A0A1T0CGV1_9GAMM</name>
<evidence type="ECO:0008006" key="10">
    <source>
        <dbReference type="Google" id="ProtNLM"/>
    </source>
</evidence>
<keyword evidence="9" id="KW-1185">Reference proteome</keyword>
<dbReference type="Pfam" id="PF08085">
    <property type="entry name" value="Entericidin"/>
    <property type="match status" value="1"/>
</dbReference>
<sequence length="79" mass="8134">MKQQTQVKKLTLVALTAMMVLTGCNTISGLGQDISAVGNTVSNSASQVKQRMGGHDGHTGYGEYAGHGGYGGHDGYAGY</sequence>
<evidence type="ECO:0000313" key="9">
    <source>
        <dbReference type="Proteomes" id="UP000191094"/>
    </source>
</evidence>
<dbReference type="RefSeq" id="WP_240494828.1">
    <property type="nucleotide sequence ID" value="NZ_CP174475.1"/>
</dbReference>
<evidence type="ECO:0000256" key="7">
    <source>
        <dbReference type="SAM" id="SignalP"/>
    </source>
</evidence>
<evidence type="ECO:0000256" key="2">
    <source>
        <dbReference type="ARBA" id="ARBA00022475"/>
    </source>
</evidence>
<feature type="chain" id="PRO_5012933331" description="Entericidin" evidence="7">
    <location>
        <begin position="23"/>
        <end position="79"/>
    </location>
</feature>
<accession>A0A1T0CGV1</accession>
<dbReference type="AlphaFoldDB" id="A0A1T0CGV1"/>
<comment type="similarity">
    <text evidence="1">Belongs to the EcnA/EcnB lipoprotein family.</text>
</comment>
<keyword evidence="4" id="KW-0472">Membrane</keyword>
<dbReference type="Proteomes" id="UP000191094">
    <property type="component" value="Unassembled WGS sequence"/>
</dbReference>
<keyword evidence="6" id="KW-0449">Lipoprotein</keyword>
<feature type="signal peptide" evidence="7">
    <location>
        <begin position="1"/>
        <end position="22"/>
    </location>
</feature>
<dbReference type="GO" id="GO:0009636">
    <property type="term" value="P:response to toxic substance"/>
    <property type="evidence" value="ECO:0007669"/>
    <property type="project" value="InterPro"/>
</dbReference>
<keyword evidence="3 7" id="KW-0732">Signal</keyword>
<reference evidence="8 9" key="1">
    <citation type="submission" date="2017-02" db="EMBL/GenBank/DDBJ databases">
        <title>Draft genome sequence of Moraxella lincolnii CCUG 9405T type strain.</title>
        <authorList>
            <person name="Salva-Serra F."/>
            <person name="Engstrom-Jakobsson H."/>
            <person name="Thorell K."/>
            <person name="Jaen-Luchoro D."/>
            <person name="Gonzales-Siles L."/>
            <person name="Karlsson R."/>
            <person name="Yazdan S."/>
            <person name="Boulund F."/>
            <person name="Johnning A."/>
            <person name="Engstrand L."/>
            <person name="Kristiansson E."/>
            <person name="Moore E."/>
        </authorList>
    </citation>
    <scope>NUCLEOTIDE SEQUENCE [LARGE SCALE GENOMIC DNA]</scope>
    <source>
        <strain evidence="8 9">CCUG 9405</strain>
    </source>
</reference>
<organism evidence="8 9">
    <name type="scientific">Lwoffella lincolnii</name>
    <dbReference type="NCBI Taxonomy" id="90241"/>
    <lineage>
        <taxon>Bacteria</taxon>
        <taxon>Pseudomonadati</taxon>
        <taxon>Pseudomonadota</taxon>
        <taxon>Gammaproteobacteria</taxon>
        <taxon>Moraxellales</taxon>
        <taxon>Moraxellaceae</taxon>
        <taxon>Lwoffella</taxon>
    </lineage>
</organism>
<evidence type="ECO:0000256" key="5">
    <source>
        <dbReference type="ARBA" id="ARBA00023139"/>
    </source>
</evidence>